<accession>R4XLI7</accession>
<keyword evidence="7" id="KW-1133">Transmembrane helix</keyword>
<proteinExistence type="inferred from homology"/>
<evidence type="ECO:0000256" key="7">
    <source>
        <dbReference type="SAM" id="Phobius"/>
    </source>
</evidence>
<keyword evidence="7" id="KW-0812">Transmembrane</keyword>
<evidence type="ECO:0000256" key="4">
    <source>
        <dbReference type="ARBA" id="ARBA00022679"/>
    </source>
</evidence>
<evidence type="ECO:0000256" key="5">
    <source>
        <dbReference type="ARBA" id="ARBA00022824"/>
    </source>
</evidence>
<evidence type="ECO:0000313" key="9">
    <source>
        <dbReference type="Proteomes" id="UP000013776"/>
    </source>
</evidence>
<evidence type="ECO:0000256" key="6">
    <source>
        <dbReference type="PIRSR" id="PIRSR018153-1"/>
    </source>
</evidence>
<feature type="active site" description="Nucleophile" evidence="6">
    <location>
        <position position="277"/>
    </location>
</feature>
<dbReference type="InterPro" id="IPR029044">
    <property type="entry name" value="Nucleotide-diphossugar_trans"/>
</dbReference>
<sequence length="374" mass="44318">MSRRSWGKLVIPLFTVGFILYVIRQYMSIALPAIDMGAAGGQVQAWHEDRWVTADGTPANRTLEKAALVMLVRNEELHPARFSIRGIEDRFNKRFGYDWVFLNDQPFSEDFMKYTSALASGAVYYGIIPKEHWSYPKWIDQKKAKQNMRKMEEDDIIYGGSESYRHMCRFNSGFFFEHELMQKYDYYFRIEPFVEFYCDMYEDPFKFMRENKKKYGWVISMYEYDMTIPTLWQTTKDFAKKFPQYIAKYNSLGFIRDDDSALQNSDYNLCHFWSNFEIADLSFLRSQAYKDYFEYLDRAGGFFYERWGDAPVHSLAAALFLDNDEIHHFDDVGYRHNPYTRCPTDAKYHDNGQCSCNMEESFDTDGYSCGQVVI</sequence>
<dbReference type="InterPro" id="IPR002685">
    <property type="entry name" value="Glyco_trans_15"/>
</dbReference>
<feature type="transmembrane region" description="Helical" evidence="7">
    <location>
        <begin position="6"/>
        <end position="23"/>
    </location>
</feature>
<organism evidence="8 9">
    <name type="scientific">Taphrina deformans (strain PYCC 5710 / ATCC 11124 / CBS 356.35 / IMI 108563 / JCM 9778 / NBRC 8474)</name>
    <name type="common">Peach leaf curl fungus</name>
    <name type="synonym">Lalaria deformans</name>
    <dbReference type="NCBI Taxonomy" id="1097556"/>
    <lineage>
        <taxon>Eukaryota</taxon>
        <taxon>Fungi</taxon>
        <taxon>Dikarya</taxon>
        <taxon>Ascomycota</taxon>
        <taxon>Taphrinomycotina</taxon>
        <taxon>Taphrinomycetes</taxon>
        <taxon>Taphrinales</taxon>
        <taxon>Taphrinaceae</taxon>
        <taxon>Taphrina</taxon>
    </lineage>
</organism>
<dbReference type="Pfam" id="PF01793">
    <property type="entry name" value="Glyco_transf_15"/>
    <property type="match status" value="1"/>
</dbReference>
<dbReference type="GO" id="GO:0000026">
    <property type="term" value="F:alpha-1,2-mannosyltransferase activity"/>
    <property type="evidence" value="ECO:0007669"/>
    <property type="project" value="TreeGrafter"/>
</dbReference>
<evidence type="ECO:0000313" key="8">
    <source>
        <dbReference type="EMBL" id="CCG84150.1"/>
    </source>
</evidence>
<gene>
    <name evidence="8" type="ORF">TAPDE_004546</name>
</gene>
<dbReference type="FunFam" id="3.90.550.10:FF:000051">
    <property type="entry name" value="Alpha-1,2-mannosyltransferase (Ktr4)"/>
    <property type="match status" value="1"/>
</dbReference>
<dbReference type="VEuPathDB" id="FungiDB:TAPDE_004546"/>
<dbReference type="GO" id="GO:0016020">
    <property type="term" value="C:membrane"/>
    <property type="evidence" value="ECO:0007669"/>
    <property type="project" value="InterPro"/>
</dbReference>
<dbReference type="GO" id="GO:0006493">
    <property type="term" value="P:protein O-linked glycosylation"/>
    <property type="evidence" value="ECO:0007669"/>
    <property type="project" value="TreeGrafter"/>
</dbReference>
<evidence type="ECO:0000256" key="1">
    <source>
        <dbReference type="ARBA" id="ARBA00004240"/>
    </source>
</evidence>
<dbReference type="GO" id="GO:0000032">
    <property type="term" value="P:cell wall mannoprotein biosynthetic process"/>
    <property type="evidence" value="ECO:0007669"/>
    <property type="project" value="TreeGrafter"/>
</dbReference>
<protein>
    <recommendedName>
        <fullName evidence="10">Glycolipid 2-alpha-mannosyltransferase</fullName>
    </recommendedName>
</protein>
<name>R4XLI7_TAPDE</name>
<dbReference type="EMBL" id="CAHR02000207">
    <property type="protein sequence ID" value="CCG84150.1"/>
    <property type="molecule type" value="Genomic_DNA"/>
</dbReference>
<dbReference type="Gene3D" id="3.90.550.10">
    <property type="entry name" value="Spore Coat Polysaccharide Biosynthesis Protein SpsA, Chain A"/>
    <property type="match status" value="1"/>
</dbReference>
<comment type="subcellular location">
    <subcellularLocation>
        <location evidence="1">Endoplasmic reticulum</location>
    </subcellularLocation>
</comment>
<keyword evidence="3" id="KW-0328">Glycosyltransferase</keyword>
<evidence type="ECO:0000256" key="3">
    <source>
        <dbReference type="ARBA" id="ARBA00022676"/>
    </source>
</evidence>
<dbReference type="GO" id="GO:0005783">
    <property type="term" value="C:endoplasmic reticulum"/>
    <property type="evidence" value="ECO:0007669"/>
    <property type="project" value="UniProtKB-SubCell"/>
</dbReference>
<keyword evidence="5" id="KW-0256">Endoplasmic reticulum</keyword>
<dbReference type="SUPFAM" id="SSF53448">
    <property type="entry name" value="Nucleotide-diphospho-sugar transferases"/>
    <property type="match status" value="1"/>
</dbReference>
<dbReference type="OrthoDB" id="439943at2759"/>
<dbReference type="GO" id="GO:0006487">
    <property type="term" value="P:protein N-linked glycosylation"/>
    <property type="evidence" value="ECO:0007669"/>
    <property type="project" value="TreeGrafter"/>
</dbReference>
<dbReference type="PANTHER" id="PTHR31121:SF10">
    <property type="entry name" value="MANNOSYLTRANSFERASE KTR2-RELATED"/>
    <property type="match status" value="1"/>
</dbReference>
<comment type="similarity">
    <text evidence="2">Belongs to the glycosyltransferase 15 family.</text>
</comment>
<dbReference type="GO" id="GO:0005794">
    <property type="term" value="C:Golgi apparatus"/>
    <property type="evidence" value="ECO:0007669"/>
    <property type="project" value="TreeGrafter"/>
</dbReference>
<dbReference type="eggNOG" id="KOG4472">
    <property type="taxonomic scope" value="Eukaryota"/>
</dbReference>
<keyword evidence="4" id="KW-0808">Transferase</keyword>
<comment type="caution">
    <text evidence="8">The sequence shown here is derived from an EMBL/GenBank/DDBJ whole genome shotgun (WGS) entry which is preliminary data.</text>
</comment>
<keyword evidence="7" id="KW-0472">Membrane</keyword>
<evidence type="ECO:0000256" key="2">
    <source>
        <dbReference type="ARBA" id="ARBA00007677"/>
    </source>
</evidence>
<keyword evidence="9" id="KW-1185">Reference proteome</keyword>
<dbReference type="PIRSF" id="PIRSF018153">
    <property type="entry name" value="Glyco_trans_15"/>
    <property type="match status" value="1"/>
</dbReference>
<reference evidence="8 9" key="1">
    <citation type="journal article" date="2013" name="MBio">
        <title>Genome sequencing of the plant pathogen Taphrina deformans, the causal agent of peach leaf curl.</title>
        <authorList>
            <person name="Cisse O.H."/>
            <person name="Almeida J.M.G.C.F."/>
            <person name="Fonseca A."/>
            <person name="Kumar A.A."/>
            <person name="Salojaervi J."/>
            <person name="Overmyer K."/>
            <person name="Hauser P.M."/>
            <person name="Pagni M."/>
        </authorList>
    </citation>
    <scope>NUCLEOTIDE SEQUENCE [LARGE SCALE GENOMIC DNA]</scope>
    <source>
        <strain evidence="9">PYCC 5710 / ATCC 11124 / CBS 356.35 / IMI 108563 / JCM 9778 / NBRC 8474</strain>
    </source>
</reference>
<dbReference type="PANTHER" id="PTHR31121">
    <property type="entry name" value="ALPHA-1,2 MANNOSYLTRANSFERASE KTR1"/>
    <property type="match status" value="1"/>
</dbReference>
<dbReference type="STRING" id="1097556.R4XLI7"/>
<dbReference type="Proteomes" id="UP000013776">
    <property type="component" value="Unassembled WGS sequence"/>
</dbReference>
<evidence type="ECO:0008006" key="10">
    <source>
        <dbReference type="Google" id="ProtNLM"/>
    </source>
</evidence>
<dbReference type="AlphaFoldDB" id="R4XLI7"/>